<feature type="region of interest" description="Disordered" evidence="1">
    <location>
        <begin position="81"/>
        <end position="116"/>
    </location>
</feature>
<reference evidence="2" key="1">
    <citation type="submission" date="2014-02" db="EMBL/GenBank/DDBJ databases">
        <title>The Genome Sequence of Trichophyton rubrum (morphotype fischeri) CBS 288.86.</title>
        <authorList>
            <consortium name="The Broad Institute Genomics Platform"/>
            <person name="Cuomo C.A."/>
            <person name="White T.C."/>
            <person name="Graser Y."/>
            <person name="Martinez-Rossi N."/>
            <person name="Heitman J."/>
            <person name="Young S.K."/>
            <person name="Zeng Q."/>
            <person name="Gargeya S."/>
            <person name="Abouelleil A."/>
            <person name="Alvarado L."/>
            <person name="Chapman S.B."/>
            <person name="Gainer-Dewar J."/>
            <person name="Goldberg J."/>
            <person name="Griggs A."/>
            <person name="Gujja S."/>
            <person name="Hansen M."/>
            <person name="Howarth C."/>
            <person name="Imamovic A."/>
            <person name="Larimer J."/>
            <person name="Martinez D."/>
            <person name="Murphy C."/>
            <person name="Pearson M.D."/>
            <person name="Persinoti G."/>
            <person name="Poon T."/>
            <person name="Priest M."/>
            <person name="Roberts A.D."/>
            <person name="Saif S."/>
            <person name="Shea T.D."/>
            <person name="Sykes S.N."/>
            <person name="Wortman J."/>
            <person name="Nusbaum C."/>
            <person name="Birren B."/>
        </authorList>
    </citation>
    <scope>NUCLEOTIDE SEQUENCE [LARGE SCALE GENOMIC DNA]</scope>
    <source>
        <strain evidence="2">CBS 288.86</strain>
    </source>
</reference>
<proteinExistence type="predicted"/>
<dbReference type="EMBL" id="KK207928">
    <property type="protein sequence ID" value="EZF48442.1"/>
    <property type="molecule type" value="Genomic_DNA"/>
</dbReference>
<dbReference type="HOGENOM" id="CLU_2098587_0_0_1"/>
<dbReference type="AlphaFoldDB" id="A0A022VQ70"/>
<protein>
    <submittedName>
        <fullName evidence="2">Uncharacterized protein</fullName>
    </submittedName>
</protein>
<evidence type="ECO:0000256" key="1">
    <source>
        <dbReference type="SAM" id="MobiDB-lite"/>
    </source>
</evidence>
<gene>
    <name evidence="2" type="ORF">H103_07924</name>
</gene>
<organism evidence="2">
    <name type="scientific">Trichophyton rubrum CBS 288.86</name>
    <dbReference type="NCBI Taxonomy" id="1215330"/>
    <lineage>
        <taxon>Eukaryota</taxon>
        <taxon>Fungi</taxon>
        <taxon>Dikarya</taxon>
        <taxon>Ascomycota</taxon>
        <taxon>Pezizomycotina</taxon>
        <taxon>Eurotiomycetes</taxon>
        <taxon>Eurotiomycetidae</taxon>
        <taxon>Onygenales</taxon>
        <taxon>Arthrodermataceae</taxon>
        <taxon>Trichophyton</taxon>
    </lineage>
</organism>
<sequence>MSHTGHIKIGDIRTSMLLHRNEKNLDIQAIGLSENEELQKAWFNAFSTLEDLQLKLRELEEVRKADNERFRATIYQLEQELQNRNNTQSQKGGIPSLLNPKPMTADVGHTIALSQE</sequence>
<accession>A0A022VQ70</accession>
<evidence type="ECO:0000313" key="2">
    <source>
        <dbReference type="EMBL" id="EZF48442.1"/>
    </source>
</evidence>
<name>A0A022VQ70_TRIRU</name>
<feature type="compositionally biased region" description="Polar residues" evidence="1">
    <location>
        <begin position="81"/>
        <end position="91"/>
    </location>
</feature>
<dbReference type="Proteomes" id="UP000023758">
    <property type="component" value="Unassembled WGS sequence"/>
</dbReference>